<feature type="non-terminal residue" evidence="4">
    <location>
        <position position="1"/>
    </location>
</feature>
<dbReference type="Gene3D" id="1.20.5.110">
    <property type="match status" value="1"/>
</dbReference>
<reference evidence="4 5" key="1">
    <citation type="submission" date="2019-12" db="EMBL/GenBank/DDBJ databases">
        <authorList>
            <person name="Alioto T."/>
            <person name="Alioto T."/>
            <person name="Gomez Garrido J."/>
        </authorList>
    </citation>
    <scope>NUCLEOTIDE SEQUENCE [LARGE SCALE GENOMIC DNA]</scope>
</reference>
<proteinExistence type="predicted"/>
<feature type="domain" description="T-SNARE coiled-coil homology" evidence="3">
    <location>
        <begin position="1"/>
        <end position="47"/>
    </location>
</feature>
<dbReference type="EMBL" id="CACTIH010000609">
    <property type="protein sequence ID" value="CAA2961745.1"/>
    <property type="molecule type" value="Genomic_DNA"/>
</dbReference>
<accession>A0A8S0Q4B4</accession>
<keyword evidence="5" id="KW-1185">Reference proteome</keyword>
<evidence type="ECO:0000259" key="3">
    <source>
        <dbReference type="Pfam" id="PF05739"/>
    </source>
</evidence>
<dbReference type="GO" id="GO:0015031">
    <property type="term" value="P:protein transport"/>
    <property type="evidence" value="ECO:0007669"/>
    <property type="project" value="UniProtKB-KW"/>
</dbReference>
<gene>
    <name evidence="4" type="ORF">OLEA9_A099263</name>
</gene>
<evidence type="ECO:0000313" key="4">
    <source>
        <dbReference type="EMBL" id="CAA2961745.1"/>
    </source>
</evidence>
<sequence length="52" mass="6050">IDENMDDTLSNVEGAQGALLKYLKSVSSNRWLMIKIFFVLILFLIFFMFFVA</sequence>
<protein>
    <submittedName>
        <fullName evidence="4">Syntaxin-32-like</fullName>
    </submittedName>
</protein>
<dbReference type="AlphaFoldDB" id="A0A8S0Q4B4"/>
<comment type="caution">
    <text evidence="4">The sequence shown here is derived from an EMBL/GenBank/DDBJ whole genome shotgun (WGS) entry which is preliminary data.</text>
</comment>
<feature type="transmembrane region" description="Helical" evidence="2">
    <location>
        <begin position="31"/>
        <end position="51"/>
    </location>
</feature>
<dbReference type="Pfam" id="PF05739">
    <property type="entry name" value="SNARE"/>
    <property type="match status" value="1"/>
</dbReference>
<evidence type="ECO:0000256" key="1">
    <source>
        <dbReference type="ARBA" id="ARBA00022927"/>
    </source>
</evidence>
<evidence type="ECO:0000313" key="5">
    <source>
        <dbReference type="Proteomes" id="UP000594638"/>
    </source>
</evidence>
<organism evidence="4 5">
    <name type="scientific">Olea europaea subsp. europaea</name>
    <dbReference type="NCBI Taxonomy" id="158383"/>
    <lineage>
        <taxon>Eukaryota</taxon>
        <taxon>Viridiplantae</taxon>
        <taxon>Streptophyta</taxon>
        <taxon>Embryophyta</taxon>
        <taxon>Tracheophyta</taxon>
        <taxon>Spermatophyta</taxon>
        <taxon>Magnoliopsida</taxon>
        <taxon>eudicotyledons</taxon>
        <taxon>Gunneridae</taxon>
        <taxon>Pentapetalae</taxon>
        <taxon>asterids</taxon>
        <taxon>lamiids</taxon>
        <taxon>Lamiales</taxon>
        <taxon>Oleaceae</taxon>
        <taxon>Oleeae</taxon>
        <taxon>Olea</taxon>
    </lineage>
</organism>
<evidence type="ECO:0000256" key="2">
    <source>
        <dbReference type="SAM" id="Phobius"/>
    </source>
</evidence>
<keyword evidence="2" id="KW-1133">Transmembrane helix</keyword>
<keyword evidence="1" id="KW-0813">Transport</keyword>
<keyword evidence="2" id="KW-0472">Membrane</keyword>
<dbReference type="Proteomes" id="UP000594638">
    <property type="component" value="Unassembled WGS sequence"/>
</dbReference>
<dbReference type="Gramene" id="OE9A099263T2">
    <property type="protein sequence ID" value="OE9A099263C2"/>
    <property type="gene ID" value="OE9A099263"/>
</dbReference>
<keyword evidence="1" id="KW-0653">Protein transport</keyword>
<keyword evidence="2" id="KW-0812">Transmembrane</keyword>
<dbReference type="InterPro" id="IPR000727">
    <property type="entry name" value="T_SNARE_dom"/>
</dbReference>
<dbReference type="OrthoDB" id="421009at2759"/>
<name>A0A8S0Q4B4_OLEEU</name>